<comment type="caution">
    <text evidence="1">The sequence shown here is derived from an EMBL/GenBank/DDBJ whole genome shotgun (WGS) entry which is preliminary data.</text>
</comment>
<gene>
    <name evidence="1" type="ORF">QTN89_06440</name>
</gene>
<organism evidence="1 2">
    <name type="scientific">Roseiconus lacunae</name>
    <dbReference type="NCBI Taxonomy" id="2605694"/>
    <lineage>
        <taxon>Bacteria</taxon>
        <taxon>Pseudomonadati</taxon>
        <taxon>Planctomycetota</taxon>
        <taxon>Planctomycetia</taxon>
        <taxon>Pirellulales</taxon>
        <taxon>Pirellulaceae</taxon>
        <taxon>Roseiconus</taxon>
    </lineage>
</organism>
<protein>
    <recommendedName>
        <fullName evidence="3">Sulfatase N-terminal domain-containing protein</fullName>
    </recommendedName>
</protein>
<dbReference type="RefSeq" id="WP_289162622.1">
    <property type="nucleotide sequence ID" value="NZ_JASZZN010000004.1"/>
</dbReference>
<dbReference type="EMBL" id="JASZZN010000004">
    <property type="protein sequence ID" value="MDM4015061.1"/>
    <property type="molecule type" value="Genomic_DNA"/>
</dbReference>
<sequence length="63" mass="6791">MIQFFSSPSTGGSPWRPQRLTLQPRLILSLIAICCIPLTGGDVSGKGTTSRPNIVFILADDMD</sequence>
<evidence type="ECO:0000313" key="2">
    <source>
        <dbReference type="Proteomes" id="UP001239462"/>
    </source>
</evidence>
<keyword evidence="2" id="KW-1185">Reference proteome</keyword>
<evidence type="ECO:0008006" key="3">
    <source>
        <dbReference type="Google" id="ProtNLM"/>
    </source>
</evidence>
<reference evidence="1 2" key="1">
    <citation type="submission" date="2023-06" db="EMBL/GenBank/DDBJ databases">
        <title>Roseiconus lacunae JC819 isolated from Gulf of Mannar region, Tamil Nadu.</title>
        <authorList>
            <person name="Pk S."/>
            <person name="Ch S."/>
            <person name="Ch V.R."/>
        </authorList>
    </citation>
    <scope>NUCLEOTIDE SEQUENCE [LARGE SCALE GENOMIC DNA]</scope>
    <source>
        <strain evidence="1 2">JC819</strain>
    </source>
</reference>
<name>A0ABT7PFS5_9BACT</name>
<accession>A0ABT7PFS5</accession>
<proteinExistence type="predicted"/>
<dbReference type="Proteomes" id="UP001239462">
    <property type="component" value="Unassembled WGS sequence"/>
</dbReference>
<evidence type="ECO:0000313" key="1">
    <source>
        <dbReference type="EMBL" id="MDM4015061.1"/>
    </source>
</evidence>